<proteinExistence type="predicted"/>
<organism evidence="3">
    <name type="scientific">Taenia asiatica</name>
    <name type="common">Asian tapeworm</name>
    <dbReference type="NCBI Taxonomy" id="60517"/>
    <lineage>
        <taxon>Eukaryota</taxon>
        <taxon>Metazoa</taxon>
        <taxon>Spiralia</taxon>
        <taxon>Lophotrochozoa</taxon>
        <taxon>Platyhelminthes</taxon>
        <taxon>Cestoda</taxon>
        <taxon>Eucestoda</taxon>
        <taxon>Cyclophyllidea</taxon>
        <taxon>Taeniidae</taxon>
        <taxon>Taenia</taxon>
    </lineage>
</organism>
<evidence type="ECO:0000313" key="2">
    <source>
        <dbReference type="Proteomes" id="UP000282613"/>
    </source>
</evidence>
<dbReference type="EMBL" id="UYRS01006653">
    <property type="protein sequence ID" value="VDK27690.1"/>
    <property type="molecule type" value="Genomic_DNA"/>
</dbReference>
<name>A0A0R3W0H6_TAEAS</name>
<dbReference type="Proteomes" id="UP000282613">
    <property type="component" value="Unassembled WGS sequence"/>
</dbReference>
<keyword evidence="2" id="KW-1185">Reference proteome</keyword>
<dbReference type="WBParaSite" id="TASK_0000317001-mRNA-1">
    <property type="protein sequence ID" value="TASK_0000317001-mRNA-1"/>
    <property type="gene ID" value="TASK_0000317001"/>
</dbReference>
<protein>
    <submittedName>
        <fullName evidence="3">Transposase</fullName>
    </submittedName>
</protein>
<evidence type="ECO:0000313" key="3">
    <source>
        <dbReference type="WBParaSite" id="TASK_0000317001-mRNA-1"/>
    </source>
</evidence>
<dbReference type="AlphaFoldDB" id="A0A0R3W0H6"/>
<gene>
    <name evidence="1" type="ORF">TASK_LOCUS3170</name>
</gene>
<evidence type="ECO:0000313" key="1">
    <source>
        <dbReference type="EMBL" id="VDK27690.1"/>
    </source>
</evidence>
<reference evidence="3" key="1">
    <citation type="submission" date="2017-02" db="UniProtKB">
        <authorList>
            <consortium name="WormBaseParasite"/>
        </authorList>
    </citation>
    <scope>IDENTIFICATION</scope>
</reference>
<reference evidence="1 2" key="2">
    <citation type="submission" date="2018-11" db="EMBL/GenBank/DDBJ databases">
        <authorList>
            <consortium name="Pathogen Informatics"/>
        </authorList>
    </citation>
    <scope>NUCLEOTIDE SEQUENCE [LARGE SCALE GENOMIC DNA]</scope>
</reference>
<accession>A0A0R3W0H6</accession>
<sequence length="75" mass="8338">MEVKFGIASERHRLADESGGHKTKTVRLAYQFSQAKIIFRLHGVVDGLRAASQGVLAGEDDASNQFLHRQIVDIF</sequence>